<keyword evidence="1" id="KW-0812">Transmembrane</keyword>
<keyword evidence="4" id="KW-1185">Reference proteome</keyword>
<accession>A0ABS1R4R2</accession>
<dbReference type="InterPro" id="IPR010559">
    <property type="entry name" value="Sig_transdc_His_kin_internal"/>
</dbReference>
<comment type="caution">
    <text evidence="3">The sequence shown here is derived from an EMBL/GenBank/DDBJ whole genome shotgun (WGS) entry which is preliminary data.</text>
</comment>
<proteinExistence type="predicted"/>
<dbReference type="PROSITE" id="PS51257">
    <property type="entry name" value="PROKAR_LIPOPROTEIN"/>
    <property type="match status" value="1"/>
</dbReference>
<dbReference type="InterPro" id="IPR050640">
    <property type="entry name" value="Bact_2-comp_sensor_kinase"/>
</dbReference>
<keyword evidence="3" id="KW-0418">Kinase</keyword>
<dbReference type="Gene3D" id="3.30.565.10">
    <property type="entry name" value="Histidine kinase-like ATPase, C-terminal domain"/>
    <property type="match status" value="1"/>
</dbReference>
<feature type="transmembrane region" description="Helical" evidence="1">
    <location>
        <begin position="406"/>
        <end position="429"/>
    </location>
</feature>
<dbReference type="PANTHER" id="PTHR34220:SF7">
    <property type="entry name" value="SENSOR HISTIDINE KINASE YPDA"/>
    <property type="match status" value="1"/>
</dbReference>
<dbReference type="PANTHER" id="PTHR34220">
    <property type="entry name" value="SENSOR HISTIDINE KINASE YPDA"/>
    <property type="match status" value="1"/>
</dbReference>
<feature type="domain" description="Signal transduction histidine kinase internal region" evidence="2">
    <location>
        <begin position="444"/>
        <end position="523"/>
    </location>
</feature>
<name>A0ABS1R4R2_9SPHI</name>
<dbReference type="InterPro" id="IPR036890">
    <property type="entry name" value="HATPase_C_sf"/>
</dbReference>
<evidence type="ECO:0000259" key="2">
    <source>
        <dbReference type="Pfam" id="PF06580"/>
    </source>
</evidence>
<sequence>MRHSLPYLIVLCFFFQGCQNKPNEEVAKSTLATQIKELNDIQPNRDNMDSLMAVWHALDDRAVKGKDTVQSTDIKYNLARLYAMKKSDSSQYYVEQALELIEPTSGNLKQKALIYNGMGNIWAEKAKEHQAGYYYNKAASIVLSDTAVPLSLDAKGIMLLSAAQSNRNLFQYDLARKMHEAAMPITDSLPAGHLYKQRVLVQSIQLMALDNTPADTMKIYLDKLDKLHHENQMSYDISFYYECKAKYFDRIKQFDSLYYYQAKKNQIDEQRFEFSAINSASVNTMFISYVNMAATAVSLKQPAQAWEAFKKAGQIMKEYEDLIDTNNLILYQRNLASLYQLQGNSELAFTLMNGVYKLQRDFYQSKNNQAIAEMNALYQIQAKERSIRALNDDIAINKLQLQKNKLLLTITILTVVLLIGGMFFLYYFFQQRKVRQEKEKILLQQQLLRTQMEPHFIFNTLAAVQSFVRLDRKEIAIKYLNRFSRLLRSSLELSREKEVPLDEEIEALENYMSLQQMRFEDAFVYELNIPDEQDLGAIMIPPMLIQPYVENAVLHGVDFNDRTGRIVIDMEIHKDVLEVTITDTGKQQEHKVNAHRSLSGAISQERIMLLGKKAKVTSGTTEGGRGTKIVLLIPVVYA</sequence>
<protein>
    <submittedName>
        <fullName evidence="3">Histidine kinase</fullName>
    </submittedName>
</protein>
<keyword evidence="1" id="KW-0472">Membrane</keyword>
<dbReference type="RefSeq" id="WP_202102976.1">
    <property type="nucleotide sequence ID" value="NZ_JAERTY010000005.1"/>
</dbReference>
<evidence type="ECO:0000313" key="4">
    <source>
        <dbReference type="Proteomes" id="UP000625283"/>
    </source>
</evidence>
<evidence type="ECO:0000256" key="1">
    <source>
        <dbReference type="SAM" id="Phobius"/>
    </source>
</evidence>
<dbReference type="Gene3D" id="1.25.40.10">
    <property type="entry name" value="Tetratricopeptide repeat domain"/>
    <property type="match status" value="1"/>
</dbReference>
<dbReference type="Proteomes" id="UP000625283">
    <property type="component" value="Unassembled WGS sequence"/>
</dbReference>
<dbReference type="GO" id="GO:0016301">
    <property type="term" value="F:kinase activity"/>
    <property type="evidence" value="ECO:0007669"/>
    <property type="project" value="UniProtKB-KW"/>
</dbReference>
<organism evidence="3 4">
    <name type="scientific">Sphingobacterium faecale</name>
    <dbReference type="NCBI Taxonomy" id="2803775"/>
    <lineage>
        <taxon>Bacteria</taxon>
        <taxon>Pseudomonadati</taxon>
        <taxon>Bacteroidota</taxon>
        <taxon>Sphingobacteriia</taxon>
        <taxon>Sphingobacteriales</taxon>
        <taxon>Sphingobacteriaceae</taxon>
        <taxon>Sphingobacterium</taxon>
    </lineage>
</organism>
<gene>
    <name evidence="3" type="ORF">JKG61_10710</name>
</gene>
<keyword evidence="3" id="KW-0808">Transferase</keyword>
<dbReference type="SUPFAM" id="SSF48452">
    <property type="entry name" value="TPR-like"/>
    <property type="match status" value="2"/>
</dbReference>
<evidence type="ECO:0000313" key="3">
    <source>
        <dbReference type="EMBL" id="MBL1409224.1"/>
    </source>
</evidence>
<dbReference type="InterPro" id="IPR011990">
    <property type="entry name" value="TPR-like_helical_dom_sf"/>
</dbReference>
<dbReference type="EMBL" id="JAERTY010000005">
    <property type="protein sequence ID" value="MBL1409224.1"/>
    <property type="molecule type" value="Genomic_DNA"/>
</dbReference>
<dbReference type="SUPFAM" id="SSF55874">
    <property type="entry name" value="ATPase domain of HSP90 chaperone/DNA topoisomerase II/histidine kinase"/>
    <property type="match status" value="1"/>
</dbReference>
<reference evidence="3 4" key="1">
    <citation type="submission" date="2021-01" db="EMBL/GenBank/DDBJ databases">
        <title>C459-1 draft genome sequence.</title>
        <authorList>
            <person name="Zhang X.-F."/>
        </authorList>
    </citation>
    <scope>NUCLEOTIDE SEQUENCE [LARGE SCALE GENOMIC DNA]</scope>
    <source>
        <strain evidence="4">C459-1</strain>
    </source>
</reference>
<dbReference type="Pfam" id="PF06580">
    <property type="entry name" value="His_kinase"/>
    <property type="match status" value="1"/>
</dbReference>
<keyword evidence="1" id="KW-1133">Transmembrane helix</keyword>